<dbReference type="EMBL" id="BAAAZC010000028">
    <property type="protein sequence ID" value="GAA3984811.1"/>
    <property type="molecule type" value="Genomic_DNA"/>
</dbReference>
<protein>
    <recommendedName>
        <fullName evidence="2">MACPF domain-containing protein</fullName>
    </recommendedName>
</protein>
<sequence length="593" mass="62891">MPLKYNGIHKPNKLSQFMTASNLLTLKEQIGQSKPLDFVLQSFNVFNPIIAQNPDLLLSQLNNYLKTPLTDNDVNTQTVKQTFSSTYKEFQSSQSSNTEFAASVGIEGSYGFYSGSVKASYSSETYQASTAFSSSFNAVINCGTVTFKRQSDNDAIRACLTAEFCDNLDSITTLKAAAAFVNTYGTHLVLGLNLGGFIQLKSESQTSNYKSKQEMSLAVTAAYKGAGSISAAASATQKLSQESFSSSLEQTVDTSGGQSNLAAQIDPKDPKTVTDWANSCTSDTSYGITSSIEIWQLAANDTAKNTLKQYINLVILTQSINNPTVIAAEAALQPYVMVNVNAVANDVHLRIIGGGAMVEKNNSTFLVNSYPQIDSHGHINGWIAGSHDISIPASANEYLTAFAIAIYDPSYSVGNNDSLLQVQLKTASGSNPGLGGDVAASSIDAAYLLSGGGIQSFTTGGTVKYLTGSYPSNDNTWTATNHDYEHPASEVLLTAYAIGIKSNHASLTITPFSVSTPESQFEYGSQTAILGDGISIAGGGVSVKNPTGGGNLVQQNFPPSSNSWTHYQKDLDGHVSYANCAAYAIGLTASFDF</sequence>
<organism evidence="3 4">
    <name type="scientific">Mucilaginibacter dorajii</name>
    <dbReference type="NCBI Taxonomy" id="692994"/>
    <lineage>
        <taxon>Bacteria</taxon>
        <taxon>Pseudomonadati</taxon>
        <taxon>Bacteroidota</taxon>
        <taxon>Sphingobacteriia</taxon>
        <taxon>Sphingobacteriales</taxon>
        <taxon>Sphingobacteriaceae</taxon>
        <taxon>Mucilaginibacter</taxon>
    </lineage>
</organism>
<reference evidence="4" key="1">
    <citation type="journal article" date="2019" name="Int. J. Syst. Evol. Microbiol.">
        <title>The Global Catalogue of Microorganisms (GCM) 10K type strain sequencing project: providing services to taxonomists for standard genome sequencing and annotation.</title>
        <authorList>
            <consortium name="The Broad Institute Genomics Platform"/>
            <consortium name="The Broad Institute Genome Sequencing Center for Infectious Disease"/>
            <person name="Wu L."/>
            <person name="Ma J."/>
        </authorList>
    </citation>
    <scope>NUCLEOTIDE SEQUENCE [LARGE SCALE GENOMIC DNA]</scope>
    <source>
        <strain evidence="4">JCM 16601</strain>
    </source>
</reference>
<gene>
    <name evidence="3" type="ORF">GCM10022210_41000</name>
</gene>
<evidence type="ECO:0000259" key="2">
    <source>
        <dbReference type="PROSITE" id="PS51412"/>
    </source>
</evidence>
<evidence type="ECO:0000313" key="4">
    <source>
        <dbReference type="Proteomes" id="UP001500742"/>
    </source>
</evidence>
<feature type="compositionally biased region" description="Polar residues" evidence="1">
    <location>
        <begin position="251"/>
        <end position="262"/>
    </location>
</feature>
<evidence type="ECO:0000313" key="3">
    <source>
        <dbReference type="EMBL" id="GAA3984811.1"/>
    </source>
</evidence>
<proteinExistence type="predicted"/>
<feature type="domain" description="MACPF" evidence="2">
    <location>
        <begin position="6"/>
        <end position="328"/>
    </location>
</feature>
<dbReference type="PROSITE" id="PS51412">
    <property type="entry name" value="MACPF_2"/>
    <property type="match status" value="1"/>
</dbReference>
<dbReference type="Pfam" id="PF01823">
    <property type="entry name" value="MACPF"/>
    <property type="match status" value="1"/>
</dbReference>
<name>A0ABP7QMB9_9SPHI</name>
<keyword evidence="4" id="KW-1185">Reference proteome</keyword>
<dbReference type="Proteomes" id="UP001500742">
    <property type="component" value="Unassembled WGS sequence"/>
</dbReference>
<comment type="caution">
    <text evidence="3">The sequence shown here is derived from an EMBL/GenBank/DDBJ whole genome shotgun (WGS) entry which is preliminary data.</text>
</comment>
<accession>A0ABP7QMB9</accession>
<dbReference type="InterPro" id="IPR020864">
    <property type="entry name" value="MACPF"/>
</dbReference>
<evidence type="ECO:0000256" key="1">
    <source>
        <dbReference type="SAM" id="MobiDB-lite"/>
    </source>
</evidence>
<feature type="region of interest" description="Disordered" evidence="1">
    <location>
        <begin position="250"/>
        <end position="270"/>
    </location>
</feature>